<dbReference type="PROSITE" id="PS50294">
    <property type="entry name" value="WD_REPEATS_REGION"/>
    <property type="match status" value="1"/>
</dbReference>
<dbReference type="EMBL" id="CP060822">
    <property type="protein sequence ID" value="QNP28835.1"/>
    <property type="molecule type" value="Genomic_DNA"/>
</dbReference>
<proteinExistence type="predicted"/>
<evidence type="ECO:0000256" key="3">
    <source>
        <dbReference type="PROSITE-ProRule" id="PRU00221"/>
    </source>
</evidence>
<evidence type="ECO:0000256" key="2">
    <source>
        <dbReference type="ARBA" id="ARBA00022737"/>
    </source>
</evidence>
<feature type="repeat" description="WD" evidence="3">
    <location>
        <begin position="1"/>
        <end position="25"/>
    </location>
</feature>
<keyword evidence="1 3" id="KW-0853">WD repeat</keyword>
<dbReference type="AlphaFoldDB" id="A0A7H0EYG9"/>
<organism evidence="4 5">
    <name type="scientific">Cylindrospermopsis curvispora GIHE-G1</name>
    <dbReference type="NCBI Taxonomy" id="2666332"/>
    <lineage>
        <taxon>Bacteria</taxon>
        <taxon>Bacillati</taxon>
        <taxon>Cyanobacteriota</taxon>
        <taxon>Cyanophyceae</taxon>
        <taxon>Nostocales</taxon>
        <taxon>Aphanizomenonaceae</taxon>
        <taxon>Cylindrospermopsis</taxon>
    </lineage>
</organism>
<dbReference type="SUPFAM" id="SSF50978">
    <property type="entry name" value="WD40 repeat-like"/>
    <property type="match status" value="1"/>
</dbReference>
<accession>A0A7H0EYG9</accession>
<dbReference type="GO" id="GO:0000472">
    <property type="term" value="P:endonucleolytic cleavage to generate mature 5'-end of SSU-rRNA from (SSU-rRNA, 5.8S rRNA, LSU-rRNA)"/>
    <property type="evidence" value="ECO:0007669"/>
    <property type="project" value="TreeGrafter"/>
</dbReference>
<evidence type="ECO:0000313" key="5">
    <source>
        <dbReference type="Proteomes" id="UP000516013"/>
    </source>
</evidence>
<evidence type="ECO:0000313" key="4">
    <source>
        <dbReference type="EMBL" id="QNP28835.1"/>
    </source>
</evidence>
<sequence length="64" mass="6850">MGTASGSKDKTAKLWNLESGEEISTVKCAEDAIYTITFSPNGKLLATGSGDKTITVFPYNYPET</sequence>
<dbReference type="GO" id="GO:0034511">
    <property type="term" value="F:U3 snoRNA binding"/>
    <property type="evidence" value="ECO:0007669"/>
    <property type="project" value="TreeGrafter"/>
</dbReference>
<evidence type="ECO:0000256" key="1">
    <source>
        <dbReference type="ARBA" id="ARBA00022574"/>
    </source>
</evidence>
<protein>
    <submittedName>
        <fullName evidence="4">Uncharacterized protein</fullName>
    </submittedName>
</protein>
<gene>
    <name evidence="4" type="ORF">IAR63_13255</name>
</gene>
<dbReference type="PROSITE" id="PS50082">
    <property type="entry name" value="WD_REPEATS_2"/>
    <property type="match status" value="2"/>
</dbReference>
<reference evidence="4 5" key="1">
    <citation type="submission" date="2020-08" db="EMBL/GenBank/DDBJ databases">
        <title>Complete genome sequence of Raphidiopsis curvispora isolated from drinking water reservoir in South Korea.</title>
        <authorList>
            <person name="Jeong J."/>
        </authorList>
    </citation>
    <scope>NUCLEOTIDE SEQUENCE [LARGE SCALE GENOMIC DNA]</scope>
    <source>
        <strain evidence="4 5">GIHE-G1</strain>
    </source>
</reference>
<keyword evidence="5" id="KW-1185">Reference proteome</keyword>
<dbReference type="PANTHER" id="PTHR19854">
    <property type="entry name" value="TRANSDUCIN BETA-LIKE 3"/>
    <property type="match status" value="1"/>
</dbReference>
<feature type="repeat" description="WD" evidence="3">
    <location>
        <begin position="26"/>
        <end position="64"/>
    </location>
</feature>
<dbReference type="GO" id="GO:0000480">
    <property type="term" value="P:endonucleolytic cleavage in 5'-ETS of tricistronic rRNA transcript (SSU-rRNA, 5.8S rRNA, LSU-rRNA)"/>
    <property type="evidence" value="ECO:0007669"/>
    <property type="project" value="TreeGrafter"/>
</dbReference>
<name>A0A7H0EYG9_9CYAN</name>
<dbReference type="Gene3D" id="2.130.10.10">
    <property type="entry name" value="YVTN repeat-like/Quinoprotein amine dehydrogenase"/>
    <property type="match status" value="1"/>
</dbReference>
<keyword evidence="2" id="KW-0677">Repeat</keyword>
<dbReference type="PANTHER" id="PTHR19854:SF15">
    <property type="entry name" value="TRANSDUCIN BETA-LIKE PROTEIN 3"/>
    <property type="match status" value="1"/>
</dbReference>
<dbReference type="InterPro" id="IPR015943">
    <property type="entry name" value="WD40/YVTN_repeat-like_dom_sf"/>
</dbReference>
<dbReference type="RefSeq" id="WP_187705588.1">
    <property type="nucleotide sequence ID" value="NZ_CP060822.1"/>
</dbReference>
<dbReference type="SMART" id="SM00320">
    <property type="entry name" value="WD40"/>
    <property type="match status" value="1"/>
</dbReference>
<dbReference type="KEGG" id="ccur:IAR63_13255"/>
<dbReference type="InterPro" id="IPR036322">
    <property type="entry name" value="WD40_repeat_dom_sf"/>
</dbReference>
<dbReference type="Pfam" id="PF00400">
    <property type="entry name" value="WD40"/>
    <property type="match status" value="2"/>
</dbReference>
<dbReference type="Proteomes" id="UP000516013">
    <property type="component" value="Chromosome"/>
</dbReference>
<dbReference type="InterPro" id="IPR001680">
    <property type="entry name" value="WD40_rpt"/>
</dbReference>